<sequence length="87" mass="9767">MDQPQSTKEIWEHLNLVTEKELMVKPWKSHEENAKSLVVEDAEAKDKTKMMNRLLAGNVKPTISEQFTLGILTLIPIPTADGPNNIA</sequence>
<dbReference type="VEuPathDB" id="FungiDB:PV07_12771"/>
<dbReference type="OrthoDB" id="67027at2759"/>
<evidence type="ECO:0000313" key="2">
    <source>
        <dbReference type="Proteomes" id="UP000054466"/>
    </source>
</evidence>
<dbReference type="HOGENOM" id="CLU_2483170_0_0_1"/>
<dbReference type="GeneID" id="27351965"/>
<dbReference type="EMBL" id="KN847170">
    <property type="protein sequence ID" value="KIW21804.1"/>
    <property type="molecule type" value="Genomic_DNA"/>
</dbReference>
<protein>
    <submittedName>
        <fullName evidence="1">Uncharacterized protein</fullName>
    </submittedName>
</protein>
<accession>A0A0D2CE08</accession>
<dbReference type="RefSeq" id="XP_016242020.1">
    <property type="nucleotide sequence ID" value="XM_016400334.1"/>
</dbReference>
<reference evidence="1 2" key="1">
    <citation type="submission" date="2015-01" db="EMBL/GenBank/DDBJ databases">
        <title>The Genome Sequence of Cladophialophora immunda CBS83496.</title>
        <authorList>
            <consortium name="The Broad Institute Genomics Platform"/>
            <person name="Cuomo C."/>
            <person name="de Hoog S."/>
            <person name="Gorbushina A."/>
            <person name="Stielow B."/>
            <person name="Teixiera M."/>
            <person name="Abouelleil A."/>
            <person name="Chapman S.B."/>
            <person name="Priest M."/>
            <person name="Young S.K."/>
            <person name="Wortman J."/>
            <person name="Nusbaum C."/>
            <person name="Birren B."/>
        </authorList>
    </citation>
    <scope>NUCLEOTIDE SEQUENCE [LARGE SCALE GENOMIC DNA]</scope>
    <source>
        <strain evidence="1 2">CBS 83496</strain>
    </source>
</reference>
<name>A0A0D2CE08_9EURO</name>
<keyword evidence="2" id="KW-1185">Reference proteome</keyword>
<organism evidence="1 2">
    <name type="scientific">Cladophialophora immunda</name>
    <dbReference type="NCBI Taxonomy" id="569365"/>
    <lineage>
        <taxon>Eukaryota</taxon>
        <taxon>Fungi</taxon>
        <taxon>Dikarya</taxon>
        <taxon>Ascomycota</taxon>
        <taxon>Pezizomycotina</taxon>
        <taxon>Eurotiomycetes</taxon>
        <taxon>Chaetothyriomycetidae</taxon>
        <taxon>Chaetothyriales</taxon>
        <taxon>Herpotrichiellaceae</taxon>
        <taxon>Cladophialophora</taxon>
    </lineage>
</organism>
<proteinExistence type="predicted"/>
<dbReference type="Proteomes" id="UP000054466">
    <property type="component" value="Unassembled WGS sequence"/>
</dbReference>
<evidence type="ECO:0000313" key="1">
    <source>
        <dbReference type="EMBL" id="KIW21804.1"/>
    </source>
</evidence>
<dbReference type="AlphaFoldDB" id="A0A0D2CE08"/>
<gene>
    <name evidence="1" type="ORF">PV07_12771</name>
</gene>